<keyword evidence="20" id="KW-1185">Reference proteome</keyword>
<evidence type="ECO:0000256" key="8">
    <source>
        <dbReference type="ARBA" id="ARBA00022598"/>
    </source>
</evidence>
<dbReference type="RefSeq" id="XP_002117094.1">
    <property type="nucleotide sequence ID" value="XM_002117058.1"/>
</dbReference>
<keyword evidence="12" id="KW-0460">Magnesium</keyword>
<dbReference type="EMBL" id="DS985260">
    <property type="protein sequence ID" value="EDV20400.1"/>
    <property type="molecule type" value="Genomic_DNA"/>
</dbReference>
<feature type="domain" description="Nicotinate phosphoribosyltransferase N-terminal" evidence="17">
    <location>
        <begin position="10"/>
        <end position="137"/>
    </location>
</feature>
<dbReference type="GO" id="GO:0016740">
    <property type="term" value="F:transferase activity"/>
    <property type="evidence" value="ECO:0007669"/>
    <property type="project" value="UniProtKB-KW"/>
</dbReference>
<comment type="similarity">
    <text evidence="4 16">Belongs to the NAPRTase family.</text>
</comment>
<evidence type="ECO:0000259" key="18">
    <source>
        <dbReference type="Pfam" id="PF17956"/>
    </source>
</evidence>
<comment type="function">
    <text evidence="14">Catalyzes the first step in the biosynthesis of NAD from nicotinic acid, the ATP-dependent synthesis of beta-nicotinate D-ribonucleotide from nicotinate and 5-phospho-D-ribose 1-phosphate. Helps prevent cellular oxidative stress via its role in NAD biosynthesis.</text>
</comment>
<evidence type="ECO:0000313" key="20">
    <source>
        <dbReference type="Proteomes" id="UP000009022"/>
    </source>
</evidence>
<dbReference type="EC" id="6.3.4.21" evidence="5 16"/>
<dbReference type="FunFam" id="3.20.140.10:FF:000002">
    <property type="entry name" value="Nicotinate phosphoribosyltransferase"/>
    <property type="match status" value="1"/>
</dbReference>
<dbReference type="OMA" id="VYFPGSP"/>
<proteinExistence type="inferred from homology"/>
<dbReference type="GO" id="GO:0005829">
    <property type="term" value="C:cytosol"/>
    <property type="evidence" value="ECO:0000318"/>
    <property type="project" value="GO_Central"/>
</dbReference>
<keyword evidence="7" id="KW-0597">Phosphoprotein</keyword>
<dbReference type="FunFam" id="3.20.20.70:FF:000155">
    <property type="entry name" value="Nicotinate phosphoribosyltransferase"/>
    <property type="match status" value="1"/>
</dbReference>
<gene>
    <name evidence="19" type="ORF">TRIADDRAFT_51006</name>
</gene>
<dbReference type="PANTHER" id="PTHR11098:SF1">
    <property type="entry name" value="NICOTINATE PHOSPHORIBOSYLTRANSFERASE"/>
    <property type="match status" value="1"/>
</dbReference>
<dbReference type="InParanoid" id="B3SAA1"/>
<sequence length="543" mass="60695">MVHQGIVQPLLTDLYQITMAYAYWKFNKQSQAAVFELFFRNNPFKGGYTIFAGLSDCIEFVSNFAYSKSDIDYVKSILPSSVEEEFFHFLSGIHGDQVTIAAVPEGSVVFPRVPLLRVEGPLATVLLMETTLLTLVNYASLVTTNATRFRLTAGNDKPLFEFGLRRAQGPNGGLSASRYCYIGGFNGTSNVLAGKLFSIPVVGTHSHAFVMSFSGLTDLCKTHVQYATGSDSKLFDLKCGTQKWLTQISPMLDVAEDEIIEGELAAFISIAIAFPTNFLALVDTYDVIRSGIPCFCAVTLALDEAGYRAKGIRLDSGDLAYLSRQSRCQFQLLAERLNKPWLSLLTIVASNDINVRTMNSLNQQGHQINAYGIGTHLVTCQEQPALGCVYKLVELDGVAKMKLTQERSKLSLPAKKKVYRLFGENGSPLADLLQKYDESPPLVDQQVLCCHPFQESERKYIVPSRVEEMNCNYWIKGKSCKEIPKLVDIRNYCQNQVNSLRRDHQLLSNLNTYKVFVSDALYQTMHKLWVGDTTMREPGSYHE</sequence>
<dbReference type="SUPFAM" id="SSF54675">
    <property type="entry name" value="Nicotinate/Quinolinate PRTase N-terminal domain-like"/>
    <property type="match status" value="1"/>
</dbReference>
<dbReference type="PIRSF" id="PIRSF000484">
    <property type="entry name" value="NAPRT"/>
    <property type="match status" value="1"/>
</dbReference>
<dbReference type="CTD" id="6758387"/>
<dbReference type="Gene3D" id="3.20.140.10">
    <property type="entry name" value="nicotinate phosphoribosyltransferase"/>
    <property type="match status" value="2"/>
</dbReference>
<dbReference type="PhylomeDB" id="B3SAA1"/>
<evidence type="ECO:0000256" key="2">
    <source>
        <dbReference type="ARBA" id="ARBA00001946"/>
    </source>
</evidence>
<dbReference type="Gene3D" id="3.20.20.70">
    <property type="entry name" value="Aldolase class I"/>
    <property type="match status" value="1"/>
</dbReference>
<evidence type="ECO:0000259" key="17">
    <source>
        <dbReference type="Pfam" id="PF17767"/>
    </source>
</evidence>
<dbReference type="Pfam" id="PF17767">
    <property type="entry name" value="NAPRTase_N"/>
    <property type="match status" value="1"/>
</dbReference>
<dbReference type="InterPro" id="IPR007229">
    <property type="entry name" value="Nic_PRibTrfase-Fam"/>
</dbReference>
<keyword evidence="13" id="KW-0464">Manganese</keyword>
<dbReference type="InterPro" id="IPR036068">
    <property type="entry name" value="Nicotinate_pribotase-like_C"/>
</dbReference>
<dbReference type="PANTHER" id="PTHR11098">
    <property type="entry name" value="NICOTINATE PHOSPHORIBOSYLTRANSFERASE"/>
    <property type="match status" value="1"/>
</dbReference>
<evidence type="ECO:0000256" key="11">
    <source>
        <dbReference type="ARBA" id="ARBA00022723"/>
    </source>
</evidence>
<keyword evidence="10 16" id="KW-0808">Transferase</keyword>
<dbReference type="eggNOG" id="KOG2511">
    <property type="taxonomic scope" value="Eukaryota"/>
</dbReference>
<evidence type="ECO:0000256" key="12">
    <source>
        <dbReference type="ARBA" id="ARBA00022842"/>
    </source>
</evidence>
<comment type="PTM">
    <text evidence="16">Transiently phosphorylated on a His residue during the reaction cycle. Phosphorylation strongly increases the affinity for substrates and increases the rate of nicotinate D-ribonucleotide production. Dephosphorylation regenerates the low-affinity form of the enzyme, leading to product release.</text>
</comment>
<dbReference type="AlphaFoldDB" id="B3SAA1"/>
<evidence type="ECO:0000313" key="19">
    <source>
        <dbReference type="EMBL" id="EDV20400.1"/>
    </source>
</evidence>
<evidence type="ECO:0000256" key="15">
    <source>
        <dbReference type="ARBA" id="ARBA00048668"/>
    </source>
</evidence>
<evidence type="ECO:0000256" key="7">
    <source>
        <dbReference type="ARBA" id="ARBA00022553"/>
    </source>
</evidence>
<evidence type="ECO:0000256" key="10">
    <source>
        <dbReference type="ARBA" id="ARBA00022679"/>
    </source>
</evidence>
<evidence type="ECO:0000256" key="14">
    <source>
        <dbReference type="ARBA" id="ARBA00023426"/>
    </source>
</evidence>
<evidence type="ECO:0000256" key="13">
    <source>
        <dbReference type="ARBA" id="ARBA00023211"/>
    </source>
</evidence>
<keyword evidence="11" id="KW-0479">Metal-binding</keyword>
<dbReference type="CDD" id="cd01570">
    <property type="entry name" value="NAPRTase_A"/>
    <property type="match status" value="1"/>
</dbReference>
<organism evidence="19 20">
    <name type="scientific">Trichoplax adhaerens</name>
    <name type="common">Trichoplax reptans</name>
    <dbReference type="NCBI Taxonomy" id="10228"/>
    <lineage>
        <taxon>Eukaryota</taxon>
        <taxon>Metazoa</taxon>
        <taxon>Placozoa</taxon>
        <taxon>Uniplacotomia</taxon>
        <taxon>Trichoplacea</taxon>
        <taxon>Trichoplacidae</taxon>
        <taxon>Trichoplax</taxon>
    </lineage>
</organism>
<evidence type="ECO:0000256" key="9">
    <source>
        <dbReference type="ARBA" id="ARBA00022642"/>
    </source>
</evidence>
<dbReference type="STRING" id="10228.B3SAA1"/>
<keyword evidence="8 16" id="KW-0436">Ligase</keyword>
<reference evidence="19 20" key="1">
    <citation type="journal article" date="2008" name="Nature">
        <title>The Trichoplax genome and the nature of placozoans.</title>
        <authorList>
            <person name="Srivastava M."/>
            <person name="Begovic E."/>
            <person name="Chapman J."/>
            <person name="Putnam N.H."/>
            <person name="Hellsten U."/>
            <person name="Kawashima T."/>
            <person name="Kuo A."/>
            <person name="Mitros T."/>
            <person name="Salamov A."/>
            <person name="Carpenter M.L."/>
            <person name="Signorovitch A.Y."/>
            <person name="Moreno M.A."/>
            <person name="Kamm K."/>
            <person name="Grimwood J."/>
            <person name="Schmutz J."/>
            <person name="Shapiro H."/>
            <person name="Grigoriev I.V."/>
            <person name="Buss L.W."/>
            <person name="Schierwater B."/>
            <person name="Dellaporta S.L."/>
            <person name="Rokhsar D.S."/>
        </authorList>
    </citation>
    <scope>NUCLEOTIDE SEQUENCE [LARGE SCALE GENOMIC DNA]</scope>
    <source>
        <strain evidence="19 20">Grell-BS-1999</strain>
    </source>
</reference>
<dbReference type="Pfam" id="PF17956">
    <property type="entry name" value="NAPRTase_C"/>
    <property type="match status" value="1"/>
</dbReference>
<dbReference type="GeneID" id="6758387"/>
<evidence type="ECO:0000256" key="3">
    <source>
        <dbReference type="ARBA" id="ARBA00004952"/>
    </source>
</evidence>
<dbReference type="HOGENOM" id="CLU_025154_1_0_1"/>
<evidence type="ECO:0000256" key="6">
    <source>
        <dbReference type="ARBA" id="ARBA00021569"/>
    </source>
</evidence>
<comment type="catalytic activity">
    <reaction evidence="15 16">
        <text>5-phospho-alpha-D-ribose 1-diphosphate + nicotinate + ATP + H2O = nicotinate beta-D-ribonucleotide + ADP + phosphate + diphosphate</text>
        <dbReference type="Rhea" id="RHEA:36163"/>
        <dbReference type="ChEBI" id="CHEBI:15377"/>
        <dbReference type="ChEBI" id="CHEBI:30616"/>
        <dbReference type="ChEBI" id="CHEBI:32544"/>
        <dbReference type="ChEBI" id="CHEBI:33019"/>
        <dbReference type="ChEBI" id="CHEBI:43474"/>
        <dbReference type="ChEBI" id="CHEBI:57502"/>
        <dbReference type="ChEBI" id="CHEBI:58017"/>
        <dbReference type="ChEBI" id="CHEBI:456216"/>
        <dbReference type="EC" id="6.3.4.21"/>
    </reaction>
</comment>
<dbReference type="InterPro" id="IPR040727">
    <property type="entry name" value="NAPRTase_N"/>
</dbReference>
<dbReference type="InterPro" id="IPR006405">
    <property type="entry name" value="Nic_PRibTrfase_pncB"/>
</dbReference>
<name>B3SAA1_TRIAD</name>
<dbReference type="GO" id="GO:0046872">
    <property type="term" value="F:metal ion binding"/>
    <property type="evidence" value="ECO:0007669"/>
    <property type="project" value="UniProtKB-KW"/>
</dbReference>
<dbReference type="GO" id="GO:0004516">
    <property type="term" value="F:nicotinate phosphoribosyltransferase activity"/>
    <property type="evidence" value="ECO:0000318"/>
    <property type="project" value="GO_Central"/>
</dbReference>
<evidence type="ECO:0000256" key="5">
    <source>
        <dbReference type="ARBA" id="ARBA00013236"/>
    </source>
</evidence>
<evidence type="ECO:0000256" key="1">
    <source>
        <dbReference type="ARBA" id="ARBA00001936"/>
    </source>
</evidence>
<feature type="domain" description="Nicotinate phosphoribosyltransferase C-terminal" evidence="18">
    <location>
        <begin position="415"/>
        <end position="524"/>
    </location>
</feature>
<comment type="cofactor">
    <cofactor evidence="2">
        <name>Mg(2+)</name>
        <dbReference type="ChEBI" id="CHEBI:18420"/>
    </cofactor>
</comment>
<evidence type="ECO:0000256" key="16">
    <source>
        <dbReference type="RuleBase" id="RU365100"/>
    </source>
</evidence>
<comment type="cofactor">
    <cofactor evidence="1">
        <name>Mn(2+)</name>
        <dbReference type="ChEBI" id="CHEBI:29035"/>
    </cofactor>
</comment>
<protein>
    <recommendedName>
        <fullName evidence="6 16">Nicotinate phosphoribosyltransferase</fullName>
        <ecNumber evidence="5 16">6.3.4.21</ecNumber>
    </recommendedName>
</protein>
<dbReference type="SUPFAM" id="SSF51690">
    <property type="entry name" value="Nicotinate/Quinolinate PRTase C-terminal domain-like"/>
    <property type="match status" value="1"/>
</dbReference>
<dbReference type="FunCoup" id="B3SAA1">
    <property type="interactions" value="588"/>
</dbReference>
<accession>B3SAA1</accession>
<dbReference type="Proteomes" id="UP000009022">
    <property type="component" value="Unassembled WGS sequence"/>
</dbReference>
<dbReference type="InterPro" id="IPR013785">
    <property type="entry name" value="Aldolase_TIM"/>
</dbReference>
<dbReference type="GO" id="GO:0034355">
    <property type="term" value="P:NAD+ biosynthetic process via the salvage pathway"/>
    <property type="evidence" value="ECO:0000318"/>
    <property type="project" value="GO_Central"/>
</dbReference>
<dbReference type="InterPro" id="IPR041619">
    <property type="entry name" value="NAPRTase_C"/>
</dbReference>
<dbReference type="UniPathway" id="UPA00253">
    <property type="reaction ID" value="UER00457"/>
</dbReference>
<dbReference type="KEGG" id="tad:TRIADDRAFT_51006"/>
<keyword evidence="9 16" id="KW-0662">Pyridine nucleotide biosynthesis</keyword>
<evidence type="ECO:0000256" key="4">
    <source>
        <dbReference type="ARBA" id="ARBA00010897"/>
    </source>
</evidence>
<comment type="pathway">
    <text evidence="3 16">Cofactor biosynthesis; NAD(+) biosynthesis; nicotinate D-ribonucleotide from nicotinate: step 1/1.</text>
</comment>
<dbReference type="OrthoDB" id="193380at2759"/>
<dbReference type="NCBIfam" id="TIGR01513">
    <property type="entry name" value="NAPRTase_put"/>
    <property type="match status" value="1"/>
</dbReference>